<proteinExistence type="predicted"/>
<comment type="caution">
    <text evidence="1">The sequence shown here is derived from an EMBL/GenBank/DDBJ whole genome shotgun (WGS) entry which is preliminary data.</text>
</comment>
<reference evidence="1 2" key="1">
    <citation type="submission" date="2016-08" db="EMBL/GenBank/DDBJ databases">
        <title>A Parts List for Fungal Cellulosomes Revealed by Comparative Genomics.</title>
        <authorList>
            <consortium name="DOE Joint Genome Institute"/>
            <person name="Haitjema C.H."/>
            <person name="Gilmore S.P."/>
            <person name="Henske J.K."/>
            <person name="Solomon K.V."/>
            <person name="De Groot R."/>
            <person name="Kuo A."/>
            <person name="Mondo S.J."/>
            <person name="Salamov A.A."/>
            <person name="Labutti K."/>
            <person name="Zhao Z."/>
            <person name="Chiniquy J."/>
            <person name="Barry K."/>
            <person name="Brewer H.M."/>
            <person name="Purvine S.O."/>
            <person name="Wright A.T."/>
            <person name="Boxma B."/>
            <person name="Van Alen T."/>
            <person name="Hackstein J.H."/>
            <person name="Baker S.E."/>
            <person name="Grigoriev I.V."/>
            <person name="O'Malley M.A."/>
        </authorList>
    </citation>
    <scope>NUCLEOTIDE SEQUENCE [LARGE SCALE GENOMIC DNA]</scope>
    <source>
        <strain evidence="1 2">G1</strain>
    </source>
</reference>
<evidence type="ECO:0000313" key="1">
    <source>
        <dbReference type="EMBL" id="ORY18659.1"/>
    </source>
</evidence>
<dbReference type="Proteomes" id="UP000193920">
    <property type="component" value="Unassembled WGS sequence"/>
</dbReference>
<dbReference type="AlphaFoldDB" id="A0A1Y2A808"/>
<dbReference type="EMBL" id="MCOG01000318">
    <property type="protein sequence ID" value="ORY18659.1"/>
    <property type="molecule type" value="Genomic_DNA"/>
</dbReference>
<keyword evidence="2" id="KW-1185">Reference proteome</keyword>
<organism evidence="1 2">
    <name type="scientific">Neocallimastix californiae</name>
    <dbReference type="NCBI Taxonomy" id="1754190"/>
    <lineage>
        <taxon>Eukaryota</taxon>
        <taxon>Fungi</taxon>
        <taxon>Fungi incertae sedis</taxon>
        <taxon>Chytridiomycota</taxon>
        <taxon>Chytridiomycota incertae sedis</taxon>
        <taxon>Neocallimastigomycetes</taxon>
        <taxon>Neocallimastigales</taxon>
        <taxon>Neocallimastigaceae</taxon>
        <taxon>Neocallimastix</taxon>
    </lineage>
</organism>
<name>A0A1Y2A808_9FUNG</name>
<sequence>MNESFSIPCSNFDSDFDYDNNEVINTIAEMTIFNDSTMIMDKKTDKEIQLNKYYKEYFYTVNLKDKNTKTAFPTIENVIGKEWYYDEDIDTNPPYGTPLVIPSISTWGVENNDWCLISVSISTTKSSDPNATIVTTEEDGILNSPITIGSCDHSNYSLCLWDVPYTHNCHFHLKLDYNRCIMAKDNASLVLGECGND</sequence>
<protein>
    <submittedName>
        <fullName evidence="1">Uncharacterized protein</fullName>
    </submittedName>
</protein>
<evidence type="ECO:0000313" key="2">
    <source>
        <dbReference type="Proteomes" id="UP000193920"/>
    </source>
</evidence>
<gene>
    <name evidence="1" type="ORF">LY90DRAFT_517389</name>
</gene>
<accession>A0A1Y2A808</accession>